<evidence type="ECO:0000256" key="6">
    <source>
        <dbReference type="ARBA" id="ARBA00022824"/>
    </source>
</evidence>
<organism evidence="14 15">
    <name type="scientific">Monosiga brevicollis</name>
    <name type="common">Choanoflagellate</name>
    <dbReference type="NCBI Taxonomy" id="81824"/>
    <lineage>
        <taxon>Eukaryota</taxon>
        <taxon>Choanoflagellata</taxon>
        <taxon>Craspedida</taxon>
        <taxon>Salpingoecidae</taxon>
        <taxon>Monosiga</taxon>
    </lineage>
</organism>
<dbReference type="Pfam" id="PF03839">
    <property type="entry name" value="Sec62"/>
    <property type="match status" value="1"/>
</dbReference>
<feature type="transmembrane region" description="Helical" evidence="12">
    <location>
        <begin position="118"/>
        <end position="143"/>
    </location>
</feature>
<dbReference type="PROSITE" id="PS50186">
    <property type="entry name" value="DEP"/>
    <property type="match status" value="1"/>
</dbReference>
<keyword evidence="5 12" id="KW-0812">Transmembrane</keyword>
<dbReference type="STRING" id="81824.A9UQ79"/>
<sequence length="276" mass="31415">MAALDESDRKVVKALGKRLRNKMPTHVKTIPRTGKVDVFSGRRLVDNMLEHCGDLVEDRNRASYYAHLLLKVDYIKRGRFILVDDPNAKNDLKKKQFLQIDNHPSVQFKFQDEMVPYFWVYSITPLSTWLILGGILLAGVAFVTMPVWPNWAREGTQYVSWGGIGLLGLLISLELVRFTLNMLVFHLSGKTKDFWLFPRLNDEDLGFWESWTPLYCLEDYQPPKEKKKKRKSKRSVSSEPSIESGGEDEGKGEAEAASALSDEDNAESNAEETVSA</sequence>
<keyword evidence="4" id="KW-0813">Transport</keyword>
<dbReference type="InterPro" id="IPR004728">
    <property type="entry name" value="Sec62"/>
</dbReference>
<evidence type="ECO:0000313" key="14">
    <source>
        <dbReference type="EMBL" id="EDQ92549.1"/>
    </source>
</evidence>
<evidence type="ECO:0000256" key="3">
    <source>
        <dbReference type="ARBA" id="ARBA00021257"/>
    </source>
</evidence>
<evidence type="ECO:0000256" key="1">
    <source>
        <dbReference type="ARBA" id="ARBA00004477"/>
    </source>
</evidence>
<dbReference type="GO" id="GO:0005783">
    <property type="term" value="C:endoplasmic reticulum"/>
    <property type="evidence" value="ECO:0000318"/>
    <property type="project" value="GO_Central"/>
</dbReference>
<dbReference type="InParanoid" id="A9UQ79"/>
<dbReference type="PANTHER" id="PTHR12443:SF9">
    <property type="entry name" value="TRANSLOCATION PROTEIN SEC62"/>
    <property type="match status" value="1"/>
</dbReference>
<evidence type="ECO:0000256" key="8">
    <source>
        <dbReference type="ARBA" id="ARBA00022989"/>
    </source>
</evidence>
<dbReference type="InterPro" id="IPR000591">
    <property type="entry name" value="DEP_dom"/>
</dbReference>
<name>A9UQ79_MONBE</name>
<dbReference type="AlphaFoldDB" id="A9UQ79"/>
<evidence type="ECO:0000256" key="2">
    <source>
        <dbReference type="ARBA" id="ARBA00010604"/>
    </source>
</evidence>
<keyword evidence="7" id="KW-0653">Protein transport</keyword>
<keyword evidence="8 12" id="KW-1133">Transmembrane helix</keyword>
<dbReference type="GO" id="GO:0031204">
    <property type="term" value="P:post-translational protein targeting to membrane, translocation"/>
    <property type="evidence" value="ECO:0000318"/>
    <property type="project" value="GO_Central"/>
</dbReference>
<keyword evidence="6" id="KW-0256">Endoplasmic reticulum</keyword>
<evidence type="ECO:0000256" key="7">
    <source>
        <dbReference type="ARBA" id="ARBA00022927"/>
    </source>
</evidence>
<accession>A9UQ79</accession>
<evidence type="ECO:0000256" key="10">
    <source>
        <dbReference type="ARBA" id="ARBA00023136"/>
    </source>
</evidence>
<feature type="compositionally biased region" description="Basic residues" evidence="11">
    <location>
        <begin position="225"/>
        <end position="234"/>
    </location>
</feature>
<dbReference type="PANTHER" id="PTHR12443">
    <property type="entry name" value="TRANSLOCATION PROTEIN SEC62"/>
    <property type="match status" value="1"/>
</dbReference>
<evidence type="ECO:0000256" key="11">
    <source>
        <dbReference type="SAM" id="MobiDB-lite"/>
    </source>
</evidence>
<dbReference type="eggNOG" id="KOG2927">
    <property type="taxonomic scope" value="Eukaryota"/>
</dbReference>
<feature type="region of interest" description="Disordered" evidence="11">
    <location>
        <begin position="223"/>
        <end position="276"/>
    </location>
</feature>
<evidence type="ECO:0000256" key="9">
    <source>
        <dbReference type="ARBA" id="ARBA00023010"/>
    </source>
</evidence>
<dbReference type="GO" id="GO:0035556">
    <property type="term" value="P:intracellular signal transduction"/>
    <property type="evidence" value="ECO:0007669"/>
    <property type="project" value="InterPro"/>
</dbReference>
<comment type="similarity">
    <text evidence="2">Belongs to the SEC62 family.</text>
</comment>
<keyword evidence="15" id="KW-1185">Reference proteome</keyword>
<feature type="transmembrane region" description="Helical" evidence="12">
    <location>
        <begin position="158"/>
        <end position="180"/>
    </location>
</feature>
<feature type="domain" description="DEP" evidence="13">
    <location>
        <begin position="37"/>
        <end position="112"/>
    </location>
</feature>
<dbReference type="GeneID" id="5887414"/>
<dbReference type="EMBL" id="CH991543">
    <property type="protein sequence ID" value="EDQ92549.1"/>
    <property type="molecule type" value="Genomic_DNA"/>
</dbReference>
<keyword evidence="10 12" id="KW-0472">Membrane</keyword>
<dbReference type="KEGG" id="mbr:MONBRDRAFT_5197"/>
<gene>
    <name evidence="14" type="ORF">MONBRDRAFT_5197</name>
</gene>
<dbReference type="OMA" id="VETRMDA"/>
<feature type="compositionally biased region" description="Acidic residues" evidence="11">
    <location>
        <begin position="261"/>
        <end position="270"/>
    </location>
</feature>
<evidence type="ECO:0000259" key="13">
    <source>
        <dbReference type="PROSITE" id="PS50186"/>
    </source>
</evidence>
<protein>
    <recommendedName>
        <fullName evidence="3">Translocation protein SEC62</fullName>
    </recommendedName>
</protein>
<dbReference type="GO" id="GO:0016020">
    <property type="term" value="C:membrane"/>
    <property type="evidence" value="ECO:0000318"/>
    <property type="project" value="GO_Central"/>
</dbReference>
<keyword evidence="9" id="KW-0811">Translocation</keyword>
<reference evidence="14 15" key="1">
    <citation type="journal article" date="2008" name="Nature">
        <title>The genome of the choanoflagellate Monosiga brevicollis and the origin of metazoans.</title>
        <authorList>
            <consortium name="JGI Sequencing"/>
            <person name="King N."/>
            <person name="Westbrook M.J."/>
            <person name="Young S.L."/>
            <person name="Kuo A."/>
            <person name="Abedin M."/>
            <person name="Chapman J."/>
            <person name="Fairclough S."/>
            <person name="Hellsten U."/>
            <person name="Isogai Y."/>
            <person name="Letunic I."/>
            <person name="Marr M."/>
            <person name="Pincus D."/>
            <person name="Putnam N."/>
            <person name="Rokas A."/>
            <person name="Wright K.J."/>
            <person name="Zuzow R."/>
            <person name="Dirks W."/>
            <person name="Good M."/>
            <person name="Goodstein D."/>
            <person name="Lemons D."/>
            <person name="Li W."/>
            <person name="Lyons J.B."/>
            <person name="Morris A."/>
            <person name="Nichols S."/>
            <person name="Richter D.J."/>
            <person name="Salamov A."/>
            <person name="Bork P."/>
            <person name="Lim W.A."/>
            <person name="Manning G."/>
            <person name="Miller W.T."/>
            <person name="McGinnis W."/>
            <person name="Shapiro H."/>
            <person name="Tjian R."/>
            <person name="Grigoriev I.V."/>
            <person name="Rokhsar D."/>
        </authorList>
    </citation>
    <scope>NUCLEOTIDE SEQUENCE [LARGE SCALE GENOMIC DNA]</scope>
    <source>
        <strain evidence="15">MX1 / ATCC 50154</strain>
    </source>
</reference>
<evidence type="ECO:0000256" key="4">
    <source>
        <dbReference type="ARBA" id="ARBA00022448"/>
    </source>
</evidence>
<evidence type="ECO:0000256" key="12">
    <source>
        <dbReference type="SAM" id="Phobius"/>
    </source>
</evidence>
<feature type="compositionally biased region" description="Low complexity" evidence="11">
    <location>
        <begin position="235"/>
        <end position="244"/>
    </location>
</feature>
<comment type="subcellular location">
    <subcellularLocation>
        <location evidence="1">Endoplasmic reticulum membrane</location>
        <topology evidence="1">Multi-pass membrane protein</topology>
    </subcellularLocation>
</comment>
<dbReference type="Proteomes" id="UP000001357">
    <property type="component" value="Unassembled WGS sequence"/>
</dbReference>
<dbReference type="GO" id="GO:0005789">
    <property type="term" value="C:endoplasmic reticulum membrane"/>
    <property type="evidence" value="ECO:0007669"/>
    <property type="project" value="UniProtKB-SubCell"/>
</dbReference>
<evidence type="ECO:0000313" key="15">
    <source>
        <dbReference type="Proteomes" id="UP000001357"/>
    </source>
</evidence>
<dbReference type="RefSeq" id="XP_001742311.1">
    <property type="nucleotide sequence ID" value="XM_001742259.1"/>
</dbReference>
<evidence type="ECO:0000256" key="5">
    <source>
        <dbReference type="ARBA" id="ARBA00022692"/>
    </source>
</evidence>
<proteinExistence type="inferred from homology"/>